<sequence>MSISWGTQYAKLKTNLRLAINRLKLVEKKKTEMALKSRGEIADFIAGCIIRKGIMSISWGTQYAKLKTNLRLAINRLKLVEKKKTEMALKSRGEIADFIAEHKEDRARIRVEHIIREDFLVEAYELLEMYCDLLLARFGLIQQMKQLDDGIAEAVISILWAAPRVATDISEFKIISDQLTLKYGKPFAEAARANQLEFPAKVAPKLIAKLSVQAPPKLLIISDQLTLKYGKPFAEAARANQLEFPAKVAPKLIAKLSVQAPPKLLVERYLIEIAKSAGIPFTPDPNVMREDEVAAAEQMLIDFKNQGGVSCIVKLLILFYFFRNREIFGIFYLFS</sequence>
<dbReference type="InterPro" id="IPR042277">
    <property type="entry name" value="IST1-like"/>
</dbReference>
<dbReference type="GO" id="GO:0015031">
    <property type="term" value="P:protein transport"/>
    <property type="evidence" value="ECO:0007669"/>
    <property type="project" value="InterPro"/>
</dbReference>
<comment type="subunit">
    <text evidence="5">Interacts with CHMP1A, CHMP1B, VPS4A and VTA1. Interacts with SPAST, STAMBP, and USP8. May interact with VPS37B. May associate with the ESCRT-I complex. Interacts with MITD1, in competition with VSP4. Interacts with SPART (via MIT domain); leading to the recruitment of SPART to midbodies. Interacts with SPAST.</text>
</comment>
<dbReference type="Pfam" id="PF03398">
    <property type="entry name" value="Ist1"/>
    <property type="match status" value="1"/>
</dbReference>
<dbReference type="PANTHER" id="PTHR12161:SF5">
    <property type="entry name" value="IST1 HOMOLOG"/>
    <property type="match status" value="1"/>
</dbReference>
<dbReference type="Gene3D" id="1.20.1260.60">
    <property type="entry name" value="Vacuolar protein sorting-associated protein Ist1"/>
    <property type="match status" value="3"/>
</dbReference>
<organism evidence="6 7">
    <name type="scientific">Ascaris lumbricoides</name>
    <name type="common">Giant roundworm</name>
    <dbReference type="NCBI Taxonomy" id="6252"/>
    <lineage>
        <taxon>Eukaryota</taxon>
        <taxon>Metazoa</taxon>
        <taxon>Ecdysozoa</taxon>
        <taxon>Nematoda</taxon>
        <taxon>Chromadorea</taxon>
        <taxon>Rhabditida</taxon>
        <taxon>Spirurina</taxon>
        <taxon>Ascaridomorpha</taxon>
        <taxon>Ascaridoidea</taxon>
        <taxon>Ascarididae</taxon>
        <taxon>Ascaris</taxon>
    </lineage>
</organism>
<accession>A0A0M3I597</accession>
<proteinExistence type="inferred from homology"/>
<keyword evidence="6" id="KW-1185">Reference proteome</keyword>
<protein>
    <recommendedName>
        <fullName evidence="2">IST1 homolog</fullName>
    </recommendedName>
    <alternativeName>
        <fullName evidence="3">Charged multivesicular body protein 8</fullName>
    </alternativeName>
</protein>
<evidence type="ECO:0000256" key="2">
    <source>
        <dbReference type="ARBA" id="ARBA00014513"/>
    </source>
</evidence>
<evidence type="ECO:0000256" key="1">
    <source>
        <dbReference type="ARBA" id="ARBA00005536"/>
    </source>
</evidence>
<evidence type="ECO:0000313" key="7">
    <source>
        <dbReference type="WBParaSite" id="ALUE_0001208001-mRNA-1"/>
    </source>
</evidence>
<dbReference type="InterPro" id="IPR005061">
    <property type="entry name" value="Ist1"/>
</dbReference>
<dbReference type="AlphaFoldDB" id="A0A0M3I597"/>
<dbReference type="WBParaSite" id="ALUE_0001208001-mRNA-1">
    <property type="protein sequence ID" value="ALUE_0001208001-mRNA-1"/>
    <property type="gene ID" value="ALUE_0001208001"/>
</dbReference>
<evidence type="ECO:0000313" key="6">
    <source>
        <dbReference type="Proteomes" id="UP000036681"/>
    </source>
</evidence>
<reference evidence="7" key="1">
    <citation type="submission" date="2017-02" db="UniProtKB">
        <authorList>
            <consortium name="WormBaseParasite"/>
        </authorList>
    </citation>
    <scope>IDENTIFICATION</scope>
</reference>
<dbReference type="PANTHER" id="PTHR12161">
    <property type="entry name" value="IST1 FAMILY MEMBER"/>
    <property type="match status" value="1"/>
</dbReference>
<evidence type="ECO:0000256" key="3">
    <source>
        <dbReference type="ARBA" id="ARBA00032374"/>
    </source>
</evidence>
<dbReference type="FunFam" id="1.20.1260.60:FF:000002">
    <property type="entry name" value="Vacuolar protein sorting-associated protein IST1"/>
    <property type="match status" value="1"/>
</dbReference>
<name>A0A0M3I597_ASCLU</name>
<evidence type="ECO:0000256" key="4">
    <source>
        <dbReference type="ARBA" id="ARBA00046124"/>
    </source>
</evidence>
<dbReference type="Proteomes" id="UP000036681">
    <property type="component" value="Unplaced"/>
</dbReference>
<comment type="function">
    <text evidence="4">ESCRT-III-like protein involved in cytokinesis, nuclear envelope reassembly and endosomal tubulation. Is required for efficient abscission during cytokinesis. Involved in recruiting VPS4A and/or VPS4B to the midbody of dividing cells. During late anaphase, involved in nuclear envelope reassembly and mitotic spindle disassembly together with the ESCRT-III complex: IST1 acts by mediating the recruitment of SPAST to the nuclear membrane, leading to microtubule severing. Recruited to the reforming nuclear envelope (NE) during anaphase by LEMD2. Regulates early endosomal tubulation together with the ESCRT-III complex by mediating the recruitment of SPAST.</text>
</comment>
<evidence type="ECO:0000256" key="5">
    <source>
        <dbReference type="ARBA" id="ARBA00046920"/>
    </source>
</evidence>
<comment type="similarity">
    <text evidence="1">Belongs to the IST1 family.</text>
</comment>